<organism evidence="1 2">
    <name type="scientific">Saccharopolyspora shandongensis</name>
    <dbReference type="NCBI Taxonomy" id="418495"/>
    <lineage>
        <taxon>Bacteria</taxon>
        <taxon>Bacillati</taxon>
        <taxon>Actinomycetota</taxon>
        <taxon>Actinomycetes</taxon>
        <taxon>Pseudonocardiales</taxon>
        <taxon>Pseudonocardiaceae</taxon>
        <taxon>Saccharopolyspora</taxon>
    </lineage>
</organism>
<dbReference type="PANTHER" id="PTHR43459:SF1">
    <property type="entry name" value="EG:BACN32G11.4 PROTEIN"/>
    <property type="match status" value="1"/>
</dbReference>
<evidence type="ECO:0000313" key="2">
    <source>
        <dbReference type="Proteomes" id="UP000199529"/>
    </source>
</evidence>
<protein>
    <submittedName>
        <fullName evidence="1">Enoyl-CoA hydratase/isomerase</fullName>
    </submittedName>
</protein>
<dbReference type="InterPro" id="IPR001753">
    <property type="entry name" value="Enoyl-CoA_hydra/iso"/>
</dbReference>
<dbReference type="STRING" id="418495.SAMN05216215_102844"/>
<name>A0A1H3KHC8_9PSEU</name>
<dbReference type="Gene3D" id="3.90.226.10">
    <property type="entry name" value="2-enoyl-CoA Hydratase, Chain A, domain 1"/>
    <property type="match status" value="1"/>
</dbReference>
<gene>
    <name evidence="1" type="ORF">SAMN05216215_102844</name>
</gene>
<dbReference type="InterPro" id="IPR029045">
    <property type="entry name" value="ClpP/crotonase-like_dom_sf"/>
</dbReference>
<sequence length="117" mass="12512">MERAAVNAGAALALACDLLVVGQQSFLMIGEASMGVAAPHNVAWLLRKYDVNRTLQLTLACERTRGPDLLRLGMASHCVSEADVLASARELTARIANFSNGGGTRMKRAIHEHLLGK</sequence>
<dbReference type="PANTHER" id="PTHR43459">
    <property type="entry name" value="ENOYL-COA HYDRATASE"/>
    <property type="match status" value="1"/>
</dbReference>
<dbReference type="Pfam" id="PF00378">
    <property type="entry name" value="ECH_1"/>
    <property type="match status" value="1"/>
</dbReference>
<dbReference type="AlphaFoldDB" id="A0A1H3KHC8"/>
<proteinExistence type="predicted"/>
<keyword evidence="1" id="KW-0413">Isomerase</keyword>
<accession>A0A1H3KHC8</accession>
<dbReference type="EMBL" id="FNOK01000028">
    <property type="protein sequence ID" value="SDY51557.1"/>
    <property type="molecule type" value="Genomic_DNA"/>
</dbReference>
<dbReference type="PROSITE" id="PS51257">
    <property type="entry name" value="PROKAR_LIPOPROTEIN"/>
    <property type="match status" value="1"/>
</dbReference>
<dbReference type="Proteomes" id="UP000199529">
    <property type="component" value="Unassembled WGS sequence"/>
</dbReference>
<reference evidence="2" key="1">
    <citation type="submission" date="2016-10" db="EMBL/GenBank/DDBJ databases">
        <authorList>
            <person name="Varghese N."/>
            <person name="Submissions S."/>
        </authorList>
    </citation>
    <scope>NUCLEOTIDE SEQUENCE [LARGE SCALE GENOMIC DNA]</scope>
    <source>
        <strain evidence="2">CGMCC 4.3530</strain>
    </source>
</reference>
<dbReference type="GO" id="GO:0016853">
    <property type="term" value="F:isomerase activity"/>
    <property type="evidence" value="ECO:0007669"/>
    <property type="project" value="UniProtKB-KW"/>
</dbReference>
<dbReference type="SUPFAM" id="SSF52096">
    <property type="entry name" value="ClpP/crotonase"/>
    <property type="match status" value="1"/>
</dbReference>
<evidence type="ECO:0000313" key="1">
    <source>
        <dbReference type="EMBL" id="SDY51557.1"/>
    </source>
</evidence>
<keyword evidence="2" id="KW-1185">Reference proteome</keyword>